<gene>
    <name evidence="3" type="ORF">H4219_004204</name>
</gene>
<keyword evidence="4" id="KW-1185">Reference proteome</keyword>
<name>A0A9W8DS76_9FUNG</name>
<dbReference type="Proteomes" id="UP001150538">
    <property type="component" value="Unassembled WGS sequence"/>
</dbReference>
<comment type="caution">
    <text evidence="3">The sequence shown here is derived from an EMBL/GenBank/DDBJ whole genome shotgun (WGS) entry which is preliminary data.</text>
</comment>
<feature type="signal peptide" evidence="2">
    <location>
        <begin position="1"/>
        <end position="20"/>
    </location>
</feature>
<protein>
    <submittedName>
        <fullName evidence="3">Uncharacterized protein</fullName>
    </submittedName>
</protein>
<evidence type="ECO:0000256" key="2">
    <source>
        <dbReference type="SAM" id="SignalP"/>
    </source>
</evidence>
<evidence type="ECO:0000313" key="3">
    <source>
        <dbReference type="EMBL" id="KAJ1915634.1"/>
    </source>
</evidence>
<proteinExistence type="predicted"/>
<organism evidence="3 4">
    <name type="scientific">Mycoemilia scoparia</name>
    <dbReference type="NCBI Taxonomy" id="417184"/>
    <lineage>
        <taxon>Eukaryota</taxon>
        <taxon>Fungi</taxon>
        <taxon>Fungi incertae sedis</taxon>
        <taxon>Zoopagomycota</taxon>
        <taxon>Kickxellomycotina</taxon>
        <taxon>Kickxellomycetes</taxon>
        <taxon>Kickxellales</taxon>
        <taxon>Kickxellaceae</taxon>
        <taxon>Mycoemilia</taxon>
    </lineage>
</organism>
<reference evidence="3" key="1">
    <citation type="submission" date="2022-07" db="EMBL/GenBank/DDBJ databases">
        <title>Phylogenomic reconstructions and comparative analyses of Kickxellomycotina fungi.</title>
        <authorList>
            <person name="Reynolds N.K."/>
            <person name="Stajich J.E."/>
            <person name="Barry K."/>
            <person name="Grigoriev I.V."/>
            <person name="Crous P."/>
            <person name="Smith M.E."/>
        </authorList>
    </citation>
    <scope>NUCLEOTIDE SEQUENCE</scope>
    <source>
        <strain evidence="3">NBRC 100468</strain>
    </source>
</reference>
<accession>A0A9W8DS76</accession>
<evidence type="ECO:0000313" key="4">
    <source>
        <dbReference type="Proteomes" id="UP001150538"/>
    </source>
</evidence>
<keyword evidence="2" id="KW-0732">Signal</keyword>
<sequence>MKYSILLCVYALVLASSAFATNNDKHIQKRDGGEDDEVIEFLTLTQENTVTLSHSDEESSSVEPAVEITTSVVVSEETKSEPKEESESESEIAIPSAKPSHNFWPFNINIHGNVLYMANIAIDRLDINVDASTRNYISQRIVKFCKENGIPQNVDIYEYIHALAQKFFADTNGQLVTATTVTVQATPSSAPLITFVTETSDVLSTFVVVATATSSRTIQAVDPSLPANTVTVTEKVEATQTVEETSTKEHEETATTTRTRTRKLVTQYITESHTVTN</sequence>
<evidence type="ECO:0000256" key="1">
    <source>
        <dbReference type="SAM" id="MobiDB-lite"/>
    </source>
</evidence>
<feature type="compositionally biased region" description="Basic and acidic residues" evidence="1">
    <location>
        <begin position="76"/>
        <end position="85"/>
    </location>
</feature>
<feature type="chain" id="PRO_5040810529" evidence="2">
    <location>
        <begin position="21"/>
        <end position="277"/>
    </location>
</feature>
<dbReference type="AlphaFoldDB" id="A0A9W8DS76"/>
<dbReference type="EMBL" id="JANBPU010000137">
    <property type="protein sequence ID" value="KAJ1915634.1"/>
    <property type="molecule type" value="Genomic_DNA"/>
</dbReference>
<feature type="region of interest" description="Disordered" evidence="1">
    <location>
        <begin position="73"/>
        <end position="94"/>
    </location>
</feature>